<dbReference type="InterPro" id="IPR025757">
    <property type="entry name" value="MIP1_Leuzipper"/>
</dbReference>
<dbReference type="Pfam" id="PF04784">
    <property type="entry name" value="DUF547"/>
    <property type="match status" value="1"/>
</dbReference>
<proteinExistence type="predicted"/>
<dbReference type="GO" id="GO:0020037">
    <property type="term" value="F:heme binding"/>
    <property type="evidence" value="ECO:0007669"/>
    <property type="project" value="InterPro"/>
</dbReference>
<dbReference type="InterPro" id="IPR036396">
    <property type="entry name" value="Cyt_P450_sf"/>
</dbReference>
<evidence type="ECO:0000313" key="3">
    <source>
        <dbReference type="EMBL" id="GEY45559.1"/>
    </source>
</evidence>
<feature type="domain" description="DUF547" evidence="1">
    <location>
        <begin position="274"/>
        <end position="408"/>
    </location>
</feature>
<dbReference type="GO" id="GO:0004497">
    <property type="term" value="F:monooxygenase activity"/>
    <property type="evidence" value="ECO:0007669"/>
    <property type="project" value="InterPro"/>
</dbReference>
<organism evidence="3">
    <name type="scientific">Tanacetum cinerariifolium</name>
    <name type="common">Dalmatian daisy</name>
    <name type="synonym">Chrysanthemum cinerariifolium</name>
    <dbReference type="NCBI Taxonomy" id="118510"/>
    <lineage>
        <taxon>Eukaryota</taxon>
        <taxon>Viridiplantae</taxon>
        <taxon>Streptophyta</taxon>
        <taxon>Embryophyta</taxon>
        <taxon>Tracheophyta</taxon>
        <taxon>Spermatophyta</taxon>
        <taxon>Magnoliopsida</taxon>
        <taxon>eudicotyledons</taxon>
        <taxon>Gunneridae</taxon>
        <taxon>Pentapetalae</taxon>
        <taxon>asterids</taxon>
        <taxon>campanulids</taxon>
        <taxon>Asterales</taxon>
        <taxon>Asteraceae</taxon>
        <taxon>Asteroideae</taxon>
        <taxon>Anthemideae</taxon>
        <taxon>Anthemidinae</taxon>
        <taxon>Tanacetum</taxon>
    </lineage>
</organism>
<dbReference type="GO" id="GO:0005506">
    <property type="term" value="F:iron ion binding"/>
    <property type="evidence" value="ECO:0007669"/>
    <property type="project" value="InterPro"/>
</dbReference>
<dbReference type="InterPro" id="IPR001128">
    <property type="entry name" value="Cyt_P450"/>
</dbReference>
<dbReference type="PANTHER" id="PTHR23054:SF20">
    <property type="entry name" value="DUF547 DOMAIN-CONTAINING PROTEIN"/>
    <property type="match status" value="1"/>
</dbReference>
<protein>
    <submittedName>
        <fullName evidence="3">Ternary complex factor MIP1, leucine-zipper</fullName>
    </submittedName>
</protein>
<dbReference type="AlphaFoldDB" id="A0A699HKI3"/>
<comment type="caution">
    <text evidence="3">The sequence shown here is derived from an EMBL/GenBank/DDBJ whole genome shotgun (WGS) entry which is preliminary data.</text>
</comment>
<accession>A0A699HKI3</accession>
<dbReference type="Pfam" id="PF14389">
    <property type="entry name" value="Lzipper-MIP1"/>
    <property type="match status" value="1"/>
</dbReference>
<gene>
    <name evidence="3" type="ORF">Tci_417533</name>
</gene>
<feature type="domain" description="Ternary complex factor MIP1 leucine-zipper" evidence="2">
    <location>
        <begin position="20"/>
        <end position="95"/>
    </location>
</feature>
<name>A0A699HKI3_TANCI</name>
<dbReference type="GO" id="GO:0016705">
    <property type="term" value="F:oxidoreductase activity, acting on paired donors, with incorporation or reduction of molecular oxygen"/>
    <property type="evidence" value="ECO:0007669"/>
    <property type="project" value="InterPro"/>
</dbReference>
<dbReference type="SUPFAM" id="SSF48264">
    <property type="entry name" value="Cytochrome P450"/>
    <property type="match status" value="1"/>
</dbReference>
<dbReference type="InterPro" id="IPR006869">
    <property type="entry name" value="DUF547"/>
</dbReference>
<dbReference type="Gene3D" id="1.10.630.10">
    <property type="entry name" value="Cytochrome P450"/>
    <property type="match status" value="1"/>
</dbReference>
<evidence type="ECO:0000259" key="1">
    <source>
        <dbReference type="Pfam" id="PF04784"/>
    </source>
</evidence>
<dbReference type="Pfam" id="PF00067">
    <property type="entry name" value="p450"/>
    <property type="match status" value="1"/>
</dbReference>
<dbReference type="EMBL" id="BKCJ010180037">
    <property type="protein sequence ID" value="GEY45559.1"/>
    <property type="molecule type" value="Genomic_DNA"/>
</dbReference>
<sequence length="753" mass="86314">MAKNCKEPEEFEFYSTKDLLNKEILKLQNELKDQFVIRRELEKATVDPPLLHEPVNEDSLPKPAKDLIKEISVLEFEVKHLETYLLSLYRKAFQEYVNCPVPQEPVEDSYVQRSHSSLSLRTNPLEKSFHEALDSCHSLPLAMLERATDDLSSISRAENRDICVSANQLSEEMVKCLSTIYCQIADPPLLNHGFLSSPSDSSPRDEFVMWSPQCDGEATWAHDDFEPSMESSESCLNVVEVQGICRLDQRSSSVEHKDRKFRSLVSQLEQVDPRTLKPEEKLTFWINVHNALVMHAFLVYGTPSGTLKRISLILKASYNIGGLNISVSDIQRTILGCRLPRPGQWFQSLLFPKPRSKSSDARKDYAIDHEQPLLYFALCCGNHSDPMVRIYTPKSIFQELEVAKEEYIHTNIKIPKGQKLLLPKLVELYAKDSSLCMNGLMDVIEHSIPEMYSKSFKMIREGKSSKKIEWEIFPSGTPWLSWTALDRAKLRSIEGLESRQANKFVYTCDSITLINKQPPSISRIFGTRNILELSGADHKQVKAALVSFLKPEVLRQYIARADEEIHHHLETHWCVPVSSPFIQFNSGLKARKKLIPMLIDLLHEKRVAHEEQKRQDNSSTDLFTSLLSVRDDDSSAMMSDEEIIDNIIVVMVAGYDTTSILLTFLNKKKYPRVKAPGEDLTWEDLTKMKYTWRVAFEMLRINHPAILTFRRAAQDIEATNTIKINTPVIEIDTSREPQINDSTCENIDLRRQN</sequence>
<evidence type="ECO:0000259" key="2">
    <source>
        <dbReference type="Pfam" id="PF14389"/>
    </source>
</evidence>
<dbReference type="PANTHER" id="PTHR23054">
    <property type="entry name" value="TERNARY COMPLEX FACTOR MIP1, LEUCINE-ZIPPER-RELATED"/>
    <property type="match status" value="1"/>
</dbReference>
<reference evidence="3" key="1">
    <citation type="journal article" date="2019" name="Sci. Rep.">
        <title>Draft genome of Tanacetum cinerariifolium, the natural source of mosquito coil.</title>
        <authorList>
            <person name="Yamashiro T."/>
            <person name="Shiraishi A."/>
            <person name="Satake H."/>
            <person name="Nakayama K."/>
        </authorList>
    </citation>
    <scope>NUCLEOTIDE SEQUENCE</scope>
</reference>